<accession>A0A6J4HUP8</accession>
<gene>
    <name evidence="1" type="ORF">AVDCRST_MAG93-904</name>
</gene>
<sequence length="50" mass="5894">MDPTQFRLHVLFFPLFWSYTKLSVRAIGGRLLRRAMGPPLLKELLSYPLF</sequence>
<proteinExistence type="predicted"/>
<dbReference type="AlphaFoldDB" id="A0A6J4HUP8"/>
<protein>
    <submittedName>
        <fullName evidence="1">Uncharacterized protein</fullName>
    </submittedName>
</protein>
<evidence type="ECO:0000313" key="1">
    <source>
        <dbReference type="EMBL" id="CAA9231573.1"/>
    </source>
</evidence>
<name>A0A6J4HUP8_9CHLR</name>
<dbReference type="EMBL" id="CADCTR010000295">
    <property type="protein sequence ID" value="CAA9231573.1"/>
    <property type="molecule type" value="Genomic_DNA"/>
</dbReference>
<organism evidence="1">
    <name type="scientific">uncultured Chloroflexia bacterium</name>
    <dbReference type="NCBI Taxonomy" id="1672391"/>
    <lineage>
        <taxon>Bacteria</taxon>
        <taxon>Bacillati</taxon>
        <taxon>Chloroflexota</taxon>
        <taxon>Chloroflexia</taxon>
        <taxon>environmental samples</taxon>
    </lineage>
</organism>
<reference evidence="1" key="1">
    <citation type="submission" date="2020-02" db="EMBL/GenBank/DDBJ databases">
        <authorList>
            <person name="Meier V. D."/>
        </authorList>
    </citation>
    <scope>NUCLEOTIDE SEQUENCE</scope>
    <source>
        <strain evidence="1">AVDCRST_MAG93</strain>
    </source>
</reference>